<organism evidence="1 2">
    <name type="scientific">Panagrolaimus sp. ES5</name>
    <dbReference type="NCBI Taxonomy" id="591445"/>
    <lineage>
        <taxon>Eukaryota</taxon>
        <taxon>Metazoa</taxon>
        <taxon>Ecdysozoa</taxon>
        <taxon>Nematoda</taxon>
        <taxon>Chromadorea</taxon>
        <taxon>Rhabditida</taxon>
        <taxon>Tylenchina</taxon>
        <taxon>Panagrolaimomorpha</taxon>
        <taxon>Panagrolaimoidea</taxon>
        <taxon>Panagrolaimidae</taxon>
        <taxon>Panagrolaimus</taxon>
    </lineage>
</organism>
<name>A0AC34GDW4_9BILA</name>
<protein>
    <submittedName>
        <fullName evidence="2">Uncharacterized protein</fullName>
    </submittedName>
</protein>
<reference evidence="2" key="1">
    <citation type="submission" date="2022-11" db="UniProtKB">
        <authorList>
            <consortium name="WormBaseParasite"/>
        </authorList>
    </citation>
    <scope>IDENTIFICATION</scope>
</reference>
<dbReference type="WBParaSite" id="ES5_v2.g27775.t1">
    <property type="protein sequence ID" value="ES5_v2.g27775.t1"/>
    <property type="gene ID" value="ES5_v2.g27775"/>
</dbReference>
<sequence>MRVEKEPVKKKSNNRGRTRTRSIARDLGYYDLEHEEDVHAPNFIELKNNIRANSFAAGVTRIPLLTEM</sequence>
<dbReference type="Proteomes" id="UP000887579">
    <property type="component" value="Unplaced"/>
</dbReference>
<proteinExistence type="predicted"/>
<accession>A0AC34GDW4</accession>
<evidence type="ECO:0000313" key="2">
    <source>
        <dbReference type="WBParaSite" id="ES5_v2.g27775.t1"/>
    </source>
</evidence>
<evidence type="ECO:0000313" key="1">
    <source>
        <dbReference type="Proteomes" id="UP000887579"/>
    </source>
</evidence>